<feature type="compositionally biased region" description="Polar residues" evidence="9">
    <location>
        <begin position="1"/>
        <end position="20"/>
    </location>
</feature>
<dbReference type="EMBL" id="KN834763">
    <property type="protein sequence ID" value="KIK63606.1"/>
    <property type="molecule type" value="Genomic_DNA"/>
</dbReference>
<dbReference type="InterPro" id="IPR040260">
    <property type="entry name" value="RFA2-like"/>
</dbReference>
<evidence type="ECO:0000256" key="1">
    <source>
        <dbReference type="ARBA" id="ARBA00004123"/>
    </source>
</evidence>
<feature type="compositionally biased region" description="Basic and acidic residues" evidence="9">
    <location>
        <begin position="468"/>
        <end position="486"/>
    </location>
</feature>
<dbReference type="Proteomes" id="UP000053593">
    <property type="component" value="Unassembled WGS sequence"/>
</dbReference>
<feature type="region of interest" description="Disordered" evidence="9">
    <location>
        <begin position="324"/>
        <end position="353"/>
    </location>
</feature>
<keyword evidence="5" id="KW-0779">Telomere</keyword>
<evidence type="ECO:0000256" key="3">
    <source>
        <dbReference type="ARBA" id="ARBA00017411"/>
    </source>
</evidence>
<evidence type="ECO:0000313" key="11">
    <source>
        <dbReference type="Proteomes" id="UP000053593"/>
    </source>
</evidence>
<protein>
    <recommendedName>
        <fullName evidence="3">CST complex subunit STN1</fullName>
    </recommendedName>
    <alternativeName>
        <fullName evidence="8">Suppressor of cdc thirteen homolog</fullName>
    </alternativeName>
</protein>
<evidence type="ECO:0000256" key="7">
    <source>
        <dbReference type="ARBA" id="ARBA00023242"/>
    </source>
</evidence>
<reference evidence="10 11" key="1">
    <citation type="submission" date="2014-04" db="EMBL/GenBank/DDBJ databases">
        <title>Evolutionary Origins and Diversification of the Mycorrhizal Mutualists.</title>
        <authorList>
            <consortium name="DOE Joint Genome Institute"/>
            <consortium name="Mycorrhizal Genomics Consortium"/>
            <person name="Kohler A."/>
            <person name="Kuo A."/>
            <person name="Nagy L.G."/>
            <person name="Floudas D."/>
            <person name="Copeland A."/>
            <person name="Barry K.W."/>
            <person name="Cichocki N."/>
            <person name="Veneault-Fourrey C."/>
            <person name="LaButti K."/>
            <person name="Lindquist E.A."/>
            <person name="Lipzen A."/>
            <person name="Lundell T."/>
            <person name="Morin E."/>
            <person name="Murat C."/>
            <person name="Riley R."/>
            <person name="Ohm R."/>
            <person name="Sun H."/>
            <person name="Tunlid A."/>
            <person name="Henrissat B."/>
            <person name="Grigoriev I.V."/>
            <person name="Hibbett D.S."/>
            <person name="Martin F."/>
        </authorList>
    </citation>
    <scope>NUCLEOTIDE SEQUENCE [LARGE SCALE GENOMIC DNA]</scope>
    <source>
        <strain evidence="10 11">FD-317 M1</strain>
    </source>
</reference>
<proteinExistence type="predicted"/>
<keyword evidence="4" id="KW-0158">Chromosome</keyword>
<evidence type="ECO:0000256" key="4">
    <source>
        <dbReference type="ARBA" id="ARBA00022454"/>
    </source>
</evidence>
<evidence type="ECO:0000313" key="10">
    <source>
        <dbReference type="EMBL" id="KIK63606.1"/>
    </source>
</evidence>
<evidence type="ECO:0000256" key="9">
    <source>
        <dbReference type="SAM" id="MobiDB-lite"/>
    </source>
</evidence>
<dbReference type="AlphaFoldDB" id="A0A0D0C669"/>
<keyword evidence="6" id="KW-0238">DNA-binding</keyword>
<feature type="region of interest" description="Disordered" evidence="9">
    <location>
        <begin position="1"/>
        <end position="32"/>
    </location>
</feature>
<feature type="compositionally biased region" description="Low complexity" evidence="9">
    <location>
        <begin position="487"/>
        <end position="507"/>
    </location>
</feature>
<dbReference type="Gene3D" id="2.40.50.140">
    <property type="entry name" value="Nucleic acid-binding proteins"/>
    <property type="match status" value="1"/>
</dbReference>
<evidence type="ECO:0000256" key="6">
    <source>
        <dbReference type="ARBA" id="ARBA00023125"/>
    </source>
</evidence>
<accession>A0A0D0C669</accession>
<feature type="region of interest" description="Disordered" evidence="9">
    <location>
        <begin position="468"/>
        <end position="511"/>
    </location>
</feature>
<feature type="region of interest" description="Disordered" evidence="9">
    <location>
        <begin position="120"/>
        <end position="139"/>
    </location>
</feature>
<dbReference type="GO" id="GO:0003677">
    <property type="term" value="F:DNA binding"/>
    <property type="evidence" value="ECO:0007669"/>
    <property type="project" value="UniProtKB-KW"/>
</dbReference>
<feature type="compositionally biased region" description="Low complexity" evidence="9">
    <location>
        <begin position="324"/>
        <end position="346"/>
    </location>
</feature>
<dbReference type="InterPro" id="IPR012340">
    <property type="entry name" value="NA-bd_OB-fold"/>
</dbReference>
<evidence type="ECO:0000256" key="8">
    <source>
        <dbReference type="ARBA" id="ARBA00030039"/>
    </source>
</evidence>
<name>A0A0D0C669_9AGAR</name>
<keyword evidence="7" id="KW-0539">Nucleus</keyword>
<dbReference type="SUPFAM" id="SSF50249">
    <property type="entry name" value="Nucleic acid-binding proteins"/>
    <property type="match status" value="1"/>
</dbReference>
<feature type="region of interest" description="Disordered" evidence="9">
    <location>
        <begin position="392"/>
        <end position="435"/>
    </location>
</feature>
<evidence type="ECO:0000256" key="2">
    <source>
        <dbReference type="ARBA" id="ARBA00004574"/>
    </source>
</evidence>
<dbReference type="GO" id="GO:0000781">
    <property type="term" value="C:chromosome, telomeric region"/>
    <property type="evidence" value="ECO:0007669"/>
    <property type="project" value="UniProtKB-SubCell"/>
</dbReference>
<evidence type="ECO:0000256" key="5">
    <source>
        <dbReference type="ARBA" id="ARBA00022895"/>
    </source>
</evidence>
<sequence length="685" mass="74871">MSLTSVVEARTTSSSLFQTPTKRKRSSPAPRPTLPSTADIYAWVLTSGAIAPCFVCDIRVMRHHYKPGGEEFWWLKRVPCRSVKIVGTVVGIQPYEKRISYTIDDGTSVIECIHNCGRPVPPSPKKQGAKKPSNTNDLLPPKPVAWIGQTVEVIGRIYEFDTKDSESSFSREPREPRRQLKVQKIAKCKSVNEKLFHWQTVLDLHASSYSLSEPFLIPETPIPGSSPGQHTDVSTPSDVLSPPGPLFVISTSGGAPSTPSAASDAASTSSKVLSSPIAALSTPSTVLSTPSQVLSTPSTVLSTPSAVLSTPSTVLSTPSAVLSTPSTVLSAPSSTLSTLSSHTEPSPVKRHASPIKLRHPSRLHTPDLTNHTFRFYVKHVLDNPPALEEELFDGSLAGSSTTTRPTRRRQPFQRLSSVVDTDATPRPTRGSVSFVPRDTARSASLKGFTLSYLRRVPELSQLAERVVKADAKRRDKEARKKLKDATRSQSSRSQGHSSRASERSNSSMTLGKAPLSTRITQLWQDTIVQLCEDGEVVLWDGPTYPIGCSNCRIWKSATSTSANTTVSSDVSALSSISSLQEDEEEIDLPDPEPNEDAYIVLTPEVLVEHIELVIHNWITRGRSGGTPKFTAEGILQALKRDDRWRRVGSWHVKDAMELLVDKGWVDPISDERWSLSQGQTSVSQR</sequence>
<organism evidence="10 11">
    <name type="scientific">Collybiopsis luxurians FD-317 M1</name>
    <dbReference type="NCBI Taxonomy" id="944289"/>
    <lineage>
        <taxon>Eukaryota</taxon>
        <taxon>Fungi</taxon>
        <taxon>Dikarya</taxon>
        <taxon>Basidiomycota</taxon>
        <taxon>Agaricomycotina</taxon>
        <taxon>Agaricomycetes</taxon>
        <taxon>Agaricomycetidae</taxon>
        <taxon>Agaricales</taxon>
        <taxon>Marasmiineae</taxon>
        <taxon>Omphalotaceae</taxon>
        <taxon>Collybiopsis</taxon>
        <taxon>Collybiopsis luxurians</taxon>
    </lineage>
</organism>
<dbReference type="OrthoDB" id="77828at2759"/>
<dbReference type="PANTHER" id="PTHR13989">
    <property type="entry name" value="REPLICATION PROTEIN A-RELATED"/>
    <property type="match status" value="1"/>
</dbReference>
<dbReference type="GO" id="GO:0005634">
    <property type="term" value="C:nucleus"/>
    <property type="evidence" value="ECO:0007669"/>
    <property type="project" value="UniProtKB-SubCell"/>
</dbReference>
<keyword evidence="11" id="KW-1185">Reference proteome</keyword>
<gene>
    <name evidence="10" type="ORF">GYMLUDRAFT_40659</name>
</gene>
<dbReference type="HOGENOM" id="CLU_019576_0_0_1"/>
<dbReference type="PANTHER" id="PTHR13989:SF33">
    <property type="entry name" value="CST COMPLEX SUBUNIT STN1"/>
    <property type="match status" value="1"/>
</dbReference>
<comment type="subcellular location">
    <subcellularLocation>
        <location evidence="2">Chromosome</location>
        <location evidence="2">Telomere</location>
    </subcellularLocation>
    <subcellularLocation>
        <location evidence="1">Nucleus</location>
    </subcellularLocation>
</comment>